<proteinExistence type="predicted"/>
<accession>A0A381XGE4</accession>
<protein>
    <recommendedName>
        <fullName evidence="2">Cytidylyltransferase</fullName>
    </recommendedName>
</protein>
<evidence type="ECO:0000313" key="1">
    <source>
        <dbReference type="EMBL" id="SVA63333.1"/>
    </source>
</evidence>
<reference evidence="1" key="1">
    <citation type="submission" date="2018-05" db="EMBL/GenBank/DDBJ databases">
        <authorList>
            <person name="Lanie J.A."/>
            <person name="Ng W.-L."/>
            <person name="Kazmierczak K.M."/>
            <person name="Andrzejewski T.M."/>
            <person name="Davidsen T.M."/>
            <person name="Wayne K.J."/>
            <person name="Tettelin H."/>
            <person name="Glass J.I."/>
            <person name="Rusch D."/>
            <person name="Podicherti R."/>
            <person name="Tsui H.-C.T."/>
            <person name="Winkler M.E."/>
        </authorList>
    </citation>
    <scope>NUCLEOTIDE SEQUENCE</scope>
</reference>
<dbReference type="InterPro" id="IPR050793">
    <property type="entry name" value="CMP-NeuNAc_synthase"/>
</dbReference>
<dbReference type="PANTHER" id="PTHR21485">
    <property type="entry name" value="HAD SUPERFAMILY MEMBERS CMAS AND KDSC"/>
    <property type="match status" value="1"/>
</dbReference>
<organism evidence="1">
    <name type="scientific">marine metagenome</name>
    <dbReference type="NCBI Taxonomy" id="408172"/>
    <lineage>
        <taxon>unclassified sequences</taxon>
        <taxon>metagenomes</taxon>
        <taxon>ecological metagenomes</taxon>
    </lineage>
</organism>
<dbReference type="SUPFAM" id="SSF53448">
    <property type="entry name" value="Nucleotide-diphospho-sugar transferases"/>
    <property type="match status" value="1"/>
</dbReference>
<sequence length="253" mass="27489">MADDRQAQDVRPVDGGVLALVPARSGSTTVKDKNVRPLAGHPLLGWSVAAALRAASVDRVLLSTDSPAYAAVGEAYGAEVPFLRPGALATDDAVDYGYVEHALDWLAERGEEPNLIVLLRPTSPLRRPEVIDEAVETFRTTGGATSLRSLHEMSETAYKTFEVTDGLLRPVGSPTRTVDDANAPRQHFPSTFEANGYVDVLSTDLIRSTGLLYGDRVVPYMTETVLEIDTLSDVGYLEYLVKQDPDLVERLFS</sequence>
<name>A0A381XGE4_9ZZZZ</name>
<dbReference type="AlphaFoldDB" id="A0A381XGE4"/>
<dbReference type="Pfam" id="PF02348">
    <property type="entry name" value="CTP_transf_3"/>
    <property type="match status" value="1"/>
</dbReference>
<gene>
    <name evidence="1" type="ORF">METZ01_LOCUS116187</name>
</gene>
<evidence type="ECO:0008006" key="2">
    <source>
        <dbReference type="Google" id="ProtNLM"/>
    </source>
</evidence>
<dbReference type="Gene3D" id="3.90.550.10">
    <property type="entry name" value="Spore Coat Polysaccharide Biosynthesis Protein SpsA, Chain A"/>
    <property type="match status" value="1"/>
</dbReference>
<dbReference type="InterPro" id="IPR003329">
    <property type="entry name" value="Cytidylyl_trans"/>
</dbReference>
<dbReference type="GO" id="GO:0008781">
    <property type="term" value="F:N-acylneuraminate cytidylyltransferase activity"/>
    <property type="evidence" value="ECO:0007669"/>
    <property type="project" value="TreeGrafter"/>
</dbReference>
<dbReference type="CDD" id="cd02513">
    <property type="entry name" value="CMP-NeuAc_Synthase"/>
    <property type="match status" value="1"/>
</dbReference>
<dbReference type="PANTHER" id="PTHR21485:SF6">
    <property type="entry name" value="N-ACYLNEURAMINATE CYTIDYLYLTRANSFERASE-RELATED"/>
    <property type="match status" value="1"/>
</dbReference>
<dbReference type="InterPro" id="IPR029044">
    <property type="entry name" value="Nucleotide-diphossugar_trans"/>
</dbReference>
<dbReference type="EMBL" id="UINC01014944">
    <property type="protein sequence ID" value="SVA63333.1"/>
    <property type="molecule type" value="Genomic_DNA"/>
</dbReference>